<evidence type="ECO:0000313" key="2">
    <source>
        <dbReference type="Proteomes" id="UP000198305"/>
    </source>
</evidence>
<accession>A0A238XRB8</accession>
<sequence length="41" mass="4790">MTDSRMLHKVPHLLSDDDAFIMSLQPPLHDSQKNHDIQHKL</sequence>
<proteinExistence type="predicted"/>
<organism evidence="1 2">
    <name type="scientific">Methylobacillus rhizosphaerae</name>
    <dbReference type="NCBI Taxonomy" id="551994"/>
    <lineage>
        <taxon>Bacteria</taxon>
        <taxon>Pseudomonadati</taxon>
        <taxon>Pseudomonadota</taxon>
        <taxon>Betaproteobacteria</taxon>
        <taxon>Nitrosomonadales</taxon>
        <taxon>Methylophilaceae</taxon>
        <taxon>Methylobacillus</taxon>
    </lineage>
</organism>
<gene>
    <name evidence="1" type="ORF">SAMN05192560_0117</name>
</gene>
<keyword evidence="2" id="KW-1185">Reference proteome</keyword>
<protein>
    <submittedName>
        <fullName evidence="1">Uncharacterized protein</fullName>
    </submittedName>
</protein>
<dbReference type="EMBL" id="FZOA01000001">
    <property type="protein sequence ID" value="SNR61260.1"/>
    <property type="molecule type" value="Genomic_DNA"/>
</dbReference>
<dbReference type="AlphaFoldDB" id="A0A238XRB8"/>
<evidence type="ECO:0000313" key="1">
    <source>
        <dbReference type="EMBL" id="SNR61260.1"/>
    </source>
</evidence>
<dbReference type="Proteomes" id="UP000198305">
    <property type="component" value="Unassembled WGS sequence"/>
</dbReference>
<reference evidence="2" key="1">
    <citation type="submission" date="2017-06" db="EMBL/GenBank/DDBJ databases">
        <authorList>
            <person name="Varghese N."/>
            <person name="Submissions S."/>
        </authorList>
    </citation>
    <scope>NUCLEOTIDE SEQUENCE [LARGE SCALE GENOMIC DNA]</scope>
    <source>
        <strain evidence="2">Ca-68</strain>
    </source>
</reference>
<name>A0A238XRB8_9PROT</name>